<protein>
    <recommendedName>
        <fullName evidence="3">UV-B-induced protein At3g17800, chloroplastic</fullName>
    </recommendedName>
</protein>
<proteinExistence type="predicted"/>
<reference evidence="1 2" key="1">
    <citation type="submission" date="2018-06" db="EMBL/GenBank/DDBJ databases">
        <title>The Genome of Cuscuta australis (Dodder) Provides Insight into the Evolution of Plant Parasitism.</title>
        <authorList>
            <person name="Liu H."/>
        </authorList>
    </citation>
    <scope>NUCLEOTIDE SEQUENCE [LARGE SCALE GENOMIC DNA]</scope>
    <source>
        <strain evidence="2">cv. Yunnan</strain>
        <tissue evidence="1">Vines</tissue>
    </source>
</reference>
<dbReference type="AlphaFoldDB" id="A0A328D946"/>
<dbReference type="Pfam" id="PF05542">
    <property type="entry name" value="DUF760"/>
    <property type="match status" value="1"/>
</dbReference>
<evidence type="ECO:0000313" key="2">
    <source>
        <dbReference type="Proteomes" id="UP000249390"/>
    </source>
</evidence>
<dbReference type="InterPro" id="IPR008479">
    <property type="entry name" value="DUF760"/>
</dbReference>
<dbReference type="Proteomes" id="UP000249390">
    <property type="component" value="Unassembled WGS sequence"/>
</dbReference>
<gene>
    <name evidence="1" type="ORF">DM860_012038</name>
</gene>
<evidence type="ECO:0000313" key="1">
    <source>
        <dbReference type="EMBL" id="RAL42255.1"/>
    </source>
</evidence>
<accession>A0A328D946</accession>
<keyword evidence="2" id="KW-1185">Reference proteome</keyword>
<evidence type="ECO:0008006" key="3">
    <source>
        <dbReference type="Google" id="ProtNLM"/>
    </source>
</evidence>
<organism evidence="1 2">
    <name type="scientific">Cuscuta australis</name>
    <dbReference type="NCBI Taxonomy" id="267555"/>
    <lineage>
        <taxon>Eukaryota</taxon>
        <taxon>Viridiplantae</taxon>
        <taxon>Streptophyta</taxon>
        <taxon>Embryophyta</taxon>
        <taxon>Tracheophyta</taxon>
        <taxon>Spermatophyta</taxon>
        <taxon>Magnoliopsida</taxon>
        <taxon>eudicotyledons</taxon>
        <taxon>Gunneridae</taxon>
        <taxon>Pentapetalae</taxon>
        <taxon>asterids</taxon>
        <taxon>lamiids</taxon>
        <taxon>Solanales</taxon>
        <taxon>Convolvulaceae</taxon>
        <taxon>Cuscuteae</taxon>
        <taxon>Cuscuta</taxon>
        <taxon>Cuscuta subgen. Grammica</taxon>
        <taxon>Cuscuta sect. Cleistogrammica</taxon>
    </lineage>
</organism>
<dbReference type="EMBL" id="NQVE01000175">
    <property type="protein sequence ID" value="RAL42255.1"/>
    <property type="molecule type" value="Genomic_DNA"/>
</dbReference>
<dbReference type="PANTHER" id="PTHR31808">
    <property type="entry name" value="EXPRESSED PROTEIN"/>
    <property type="match status" value="1"/>
</dbReference>
<dbReference type="PANTHER" id="PTHR31808:SF9">
    <property type="entry name" value="F21O3.2 PROTEIN"/>
    <property type="match status" value="1"/>
</dbReference>
<dbReference type="InterPro" id="IPR038925">
    <property type="entry name" value="At3g17800-like"/>
</dbReference>
<sequence>MDCGLFACTAASSSLTPPPPPFRSGFPKLPRGGLRRRRLIVAASGRASSSRCEFSGLNAPLEPTTPSGRLLSTVLQNDRDYFPAAAAEQLQQLACDRDQAVARMSLSLASDEACLHRRISELREMECQAGVEDVMYMLIIHKFSEIRVRLVPRLSKCVYNGRLEIWPSRDWQLESIHSSEALDLVKHHLASVIGLRPNAKLPDIWAPTRARLFHLSRVYAVSISYGYFLKSASLRHYLEQSLSHSTGQKRQLCCPSGQASGGVQTSLMQGMETTLQSYVMRFEPETLRLFGKPKSKVALKVAERHTGALFGVDLDEEDEISISLASLKRIVLEAIAFGSFLWDTEEYTNNIYNLHS</sequence>
<comment type="caution">
    <text evidence="1">The sequence shown here is derived from an EMBL/GenBank/DDBJ whole genome shotgun (WGS) entry which is preliminary data.</text>
</comment>
<name>A0A328D946_9ASTE</name>